<keyword evidence="4 10" id="KW-0808">Transferase</keyword>
<evidence type="ECO:0000259" key="9">
    <source>
        <dbReference type="Pfam" id="PF00483"/>
    </source>
</evidence>
<dbReference type="Pfam" id="PF00483">
    <property type="entry name" value="NTP_transferase"/>
    <property type="match status" value="1"/>
</dbReference>
<keyword evidence="5" id="KW-0548">Nucleotidyltransferase</keyword>
<dbReference type="PATRIC" id="fig|1619118.3.peg.208"/>
<dbReference type="InterPro" id="IPR005835">
    <property type="entry name" value="NTP_transferase_dom"/>
</dbReference>
<evidence type="ECO:0000313" key="11">
    <source>
        <dbReference type="Proteomes" id="UP000033910"/>
    </source>
</evidence>
<dbReference type="InterPro" id="IPR029044">
    <property type="entry name" value="Nucleotide-diphossugar_trans"/>
</dbReference>
<evidence type="ECO:0000256" key="1">
    <source>
        <dbReference type="ARBA" id="ARBA00001946"/>
    </source>
</evidence>
<evidence type="ECO:0000313" key="10">
    <source>
        <dbReference type="EMBL" id="KKT11526.1"/>
    </source>
</evidence>
<accession>A0A0G1EN92</accession>
<dbReference type="Proteomes" id="UP000033910">
    <property type="component" value="Unassembled WGS sequence"/>
</dbReference>
<keyword evidence="6" id="KW-0479">Metal-binding</keyword>
<comment type="catalytic activity">
    <reaction evidence="8">
        <text>dTTP + alpha-D-glucose 1-phosphate + H(+) = dTDP-alpha-D-glucose + diphosphate</text>
        <dbReference type="Rhea" id="RHEA:15225"/>
        <dbReference type="ChEBI" id="CHEBI:15378"/>
        <dbReference type="ChEBI" id="CHEBI:33019"/>
        <dbReference type="ChEBI" id="CHEBI:37568"/>
        <dbReference type="ChEBI" id="CHEBI:57477"/>
        <dbReference type="ChEBI" id="CHEBI:58601"/>
        <dbReference type="EC" id="2.7.7.24"/>
    </reaction>
</comment>
<organism evidence="10 11">
    <name type="scientific">candidate division WWE3 bacterium GW2011_GWB2_43_22</name>
    <dbReference type="NCBI Taxonomy" id="1619118"/>
    <lineage>
        <taxon>Bacteria</taxon>
        <taxon>Katanobacteria</taxon>
    </lineage>
</organism>
<dbReference type="GO" id="GO:0046872">
    <property type="term" value="F:metal ion binding"/>
    <property type="evidence" value="ECO:0007669"/>
    <property type="project" value="UniProtKB-KW"/>
</dbReference>
<dbReference type="PANTHER" id="PTHR43532:SF1">
    <property type="entry name" value="GLUCOSE-1-PHOSPHATE THYMIDYLYLTRANSFERASE 1"/>
    <property type="match status" value="1"/>
</dbReference>
<evidence type="ECO:0000256" key="6">
    <source>
        <dbReference type="ARBA" id="ARBA00022723"/>
    </source>
</evidence>
<dbReference type="Gene3D" id="3.90.550.10">
    <property type="entry name" value="Spore Coat Polysaccharide Biosynthesis Protein SpsA, Chain A"/>
    <property type="match status" value="1"/>
</dbReference>
<dbReference type="InterPro" id="IPR005907">
    <property type="entry name" value="G1P_thy_trans_s"/>
</dbReference>
<protein>
    <recommendedName>
        <fullName evidence="3">glucose-1-phosphate thymidylyltransferase</fullName>
        <ecNumber evidence="3">2.7.7.24</ecNumber>
    </recommendedName>
</protein>
<dbReference type="GO" id="GO:0008879">
    <property type="term" value="F:glucose-1-phosphate thymidylyltransferase activity"/>
    <property type="evidence" value="ECO:0007669"/>
    <property type="project" value="UniProtKB-EC"/>
</dbReference>
<proteinExistence type="inferred from homology"/>
<reference evidence="10 11" key="1">
    <citation type="journal article" date="2015" name="Nature">
        <title>rRNA introns, odd ribosomes, and small enigmatic genomes across a large radiation of phyla.</title>
        <authorList>
            <person name="Brown C.T."/>
            <person name="Hug L.A."/>
            <person name="Thomas B.C."/>
            <person name="Sharon I."/>
            <person name="Castelle C.J."/>
            <person name="Singh A."/>
            <person name="Wilkins M.J."/>
            <person name="Williams K.H."/>
            <person name="Banfield J.F."/>
        </authorList>
    </citation>
    <scope>NUCLEOTIDE SEQUENCE [LARGE SCALE GENOMIC DNA]</scope>
</reference>
<gene>
    <name evidence="10" type="ORF">UV89_C0013G0003</name>
</gene>
<evidence type="ECO:0000256" key="4">
    <source>
        <dbReference type="ARBA" id="ARBA00022679"/>
    </source>
</evidence>
<feature type="domain" description="Nucleotidyl transferase" evidence="9">
    <location>
        <begin position="2"/>
        <end position="240"/>
    </location>
</feature>
<comment type="cofactor">
    <cofactor evidence="1">
        <name>Mg(2+)</name>
        <dbReference type="ChEBI" id="CHEBI:18420"/>
    </cofactor>
</comment>
<sequence>MKGIILAGGLGSRLYPLTYATNKHLLPIYDRPMVFYPIQTLVNAGITEIMIVVGGPHAGHFMGVLKNGVELGIKHLEFAFQDTVDHNKKKIEGGISHALSLCENFADNSSVAVILGDNTTDTDMSGAVKNFKDGAMIFLKKVSDPNRYGVPVFDGNHKISSIEEKPREPKSDYAVTGLYLYDNTVFSRIKTLKPSSRGELEITDLNNSYIKDGKLAWTELSGFWTDAGTYDSLFVANEYWAKKHL</sequence>
<dbReference type="EC" id="2.7.7.24" evidence="3"/>
<name>A0A0G1EN92_UNCKA</name>
<comment type="similarity">
    <text evidence="2">Belongs to the glucose-1-phosphate thymidylyltransferase family.</text>
</comment>
<evidence type="ECO:0000256" key="8">
    <source>
        <dbReference type="ARBA" id="ARBA00049336"/>
    </source>
</evidence>
<dbReference type="PANTHER" id="PTHR43532">
    <property type="entry name" value="GLUCOSE-1-PHOSPHATE THYMIDYLYLTRANSFERASE"/>
    <property type="match status" value="1"/>
</dbReference>
<dbReference type="EMBL" id="LCGF01000013">
    <property type="protein sequence ID" value="KKT11526.1"/>
    <property type="molecule type" value="Genomic_DNA"/>
</dbReference>
<evidence type="ECO:0000256" key="7">
    <source>
        <dbReference type="ARBA" id="ARBA00022842"/>
    </source>
</evidence>
<comment type="caution">
    <text evidence="10">The sequence shown here is derived from an EMBL/GenBank/DDBJ whole genome shotgun (WGS) entry which is preliminary data.</text>
</comment>
<keyword evidence="7" id="KW-0460">Magnesium</keyword>
<evidence type="ECO:0000256" key="2">
    <source>
        <dbReference type="ARBA" id="ARBA00010480"/>
    </source>
</evidence>
<dbReference type="SUPFAM" id="SSF53448">
    <property type="entry name" value="Nucleotide-diphospho-sugar transferases"/>
    <property type="match status" value="1"/>
</dbReference>
<evidence type="ECO:0000256" key="3">
    <source>
        <dbReference type="ARBA" id="ARBA00012461"/>
    </source>
</evidence>
<evidence type="ECO:0000256" key="5">
    <source>
        <dbReference type="ARBA" id="ARBA00022695"/>
    </source>
</evidence>
<dbReference type="AlphaFoldDB" id="A0A0G1EN92"/>